<dbReference type="InterPro" id="IPR008207">
    <property type="entry name" value="Sig_transdc_His_kin_Hpt_dom"/>
</dbReference>
<evidence type="ECO:0000313" key="18">
    <source>
        <dbReference type="EMBL" id="TDR73889.1"/>
    </source>
</evidence>
<evidence type="ECO:0000256" key="11">
    <source>
        <dbReference type="ARBA" id="ARBA00023012"/>
    </source>
</evidence>
<dbReference type="SMART" id="SM00388">
    <property type="entry name" value="HisKA"/>
    <property type="match status" value="1"/>
</dbReference>
<dbReference type="SUPFAM" id="SSF47226">
    <property type="entry name" value="Histidine-containing phosphotransfer domain, HPT domain"/>
    <property type="match status" value="1"/>
</dbReference>
<dbReference type="PROSITE" id="PS50110">
    <property type="entry name" value="RESPONSE_REGULATORY"/>
    <property type="match status" value="2"/>
</dbReference>
<evidence type="ECO:0000256" key="9">
    <source>
        <dbReference type="ARBA" id="ARBA00022840"/>
    </source>
</evidence>
<dbReference type="InterPro" id="IPR036890">
    <property type="entry name" value="HATPase_C_sf"/>
</dbReference>
<dbReference type="InterPro" id="IPR004358">
    <property type="entry name" value="Sig_transdc_His_kin-like_C"/>
</dbReference>
<evidence type="ECO:0000256" key="13">
    <source>
        <dbReference type="ARBA" id="ARBA00058004"/>
    </source>
</evidence>
<dbReference type="Pfam" id="PF01627">
    <property type="entry name" value="Hpt"/>
    <property type="match status" value="1"/>
</dbReference>
<dbReference type="CDD" id="cd17546">
    <property type="entry name" value="REC_hyHK_CKI1_RcsC-like"/>
    <property type="match status" value="2"/>
</dbReference>
<comment type="function">
    <text evidence="13">Member of the two-component regulatory system BvgS/BvgA. Phosphorylates BvgA via a four-step phosphorelay in response to environmental signals.</text>
</comment>
<accession>A0A4R7AZN7</accession>
<dbReference type="Gene3D" id="1.10.287.130">
    <property type="match status" value="1"/>
</dbReference>
<dbReference type="InterPro" id="IPR005467">
    <property type="entry name" value="His_kinase_dom"/>
</dbReference>
<dbReference type="SMART" id="SM00448">
    <property type="entry name" value="REC"/>
    <property type="match status" value="2"/>
</dbReference>
<feature type="domain" description="Response regulatory" evidence="17">
    <location>
        <begin position="378"/>
        <end position="497"/>
    </location>
</feature>
<dbReference type="AlphaFoldDB" id="A0A4R7AZN7"/>
<evidence type="ECO:0000259" key="16">
    <source>
        <dbReference type="PROSITE" id="PS50109"/>
    </source>
</evidence>
<evidence type="ECO:0000256" key="15">
    <source>
        <dbReference type="PROSITE-ProRule" id="PRU00169"/>
    </source>
</evidence>
<evidence type="ECO:0000313" key="19">
    <source>
        <dbReference type="Proteomes" id="UP000295611"/>
    </source>
</evidence>
<feature type="domain" description="Response regulatory" evidence="17">
    <location>
        <begin position="521"/>
        <end position="639"/>
    </location>
</feature>
<dbReference type="CDD" id="cd00082">
    <property type="entry name" value="HisKA"/>
    <property type="match status" value="1"/>
</dbReference>
<dbReference type="Gene3D" id="1.10.1240.30">
    <property type="entry name" value="KaiA/RbsU domain"/>
    <property type="match status" value="1"/>
</dbReference>
<evidence type="ECO:0000256" key="4">
    <source>
        <dbReference type="ARBA" id="ARBA00022553"/>
    </source>
</evidence>
<dbReference type="OrthoDB" id="5290456at2"/>
<dbReference type="SMART" id="SM00387">
    <property type="entry name" value="HATPase_c"/>
    <property type="match status" value="1"/>
</dbReference>
<dbReference type="GO" id="GO:0005886">
    <property type="term" value="C:plasma membrane"/>
    <property type="evidence" value="ECO:0007669"/>
    <property type="project" value="UniProtKB-SubCell"/>
</dbReference>
<dbReference type="EMBL" id="SNZP01000012">
    <property type="protein sequence ID" value="TDR73889.1"/>
    <property type="molecule type" value="Genomic_DNA"/>
</dbReference>
<comment type="caution">
    <text evidence="18">The sequence shown here is derived from an EMBL/GenBank/DDBJ whole genome shotgun (WGS) entry which is preliminary data.</text>
</comment>
<evidence type="ECO:0000256" key="6">
    <source>
        <dbReference type="ARBA" id="ARBA00022692"/>
    </source>
</evidence>
<dbReference type="SUPFAM" id="SSF52172">
    <property type="entry name" value="CheY-like"/>
    <property type="match status" value="2"/>
</dbReference>
<name>A0A4R7AZN7_9NEIS</name>
<reference evidence="18 19" key="1">
    <citation type="submission" date="2019-03" db="EMBL/GenBank/DDBJ databases">
        <title>Genomic Encyclopedia of Type Strains, Phase III (KMG-III): the genomes of soil and plant-associated and newly described type strains.</title>
        <authorList>
            <person name="Whitman W."/>
        </authorList>
    </citation>
    <scope>NUCLEOTIDE SEQUENCE [LARGE SCALE GENOMIC DNA]</scope>
    <source>
        <strain evidence="18 19">CECT 8976</strain>
    </source>
</reference>
<keyword evidence="4 15" id="KW-0597">Phosphoprotein</keyword>
<dbReference type="SUPFAM" id="SSF47384">
    <property type="entry name" value="Homodimeric domain of signal transducing histidine kinase"/>
    <property type="match status" value="1"/>
</dbReference>
<dbReference type="InterPro" id="IPR011006">
    <property type="entry name" value="CheY-like_superfamily"/>
</dbReference>
<dbReference type="Proteomes" id="UP000295611">
    <property type="component" value="Unassembled WGS sequence"/>
</dbReference>
<feature type="modified residue" description="4-aspartylphosphate" evidence="15">
    <location>
        <position position="429"/>
    </location>
</feature>
<evidence type="ECO:0000256" key="10">
    <source>
        <dbReference type="ARBA" id="ARBA00022989"/>
    </source>
</evidence>
<evidence type="ECO:0000256" key="7">
    <source>
        <dbReference type="ARBA" id="ARBA00022741"/>
    </source>
</evidence>
<evidence type="ECO:0000256" key="1">
    <source>
        <dbReference type="ARBA" id="ARBA00000085"/>
    </source>
</evidence>
<dbReference type="InterPro" id="IPR036641">
    <property type="entry name" value="HPT_dom_sf"/>
</dbReference>
<evidence type="ECO:0000256" key="12">
    <source>
        <dbReference type="ARBA" id="ARBA00023136"/>
    </source>
</evidence>
<evidence type="ECO:0000256" key="8">
    <source>
        <dbReference type="ARBA" id="ARBA00022777"/>
    </source>
</evidence>
<dbReference type="InterPro" id="IPR017944">
    <property type="entry name" value="KaiA/RbsU_helical_domain_sf"/>
</dbReference>
<dbReference type="PRINTS" id="PR00344">
    <property type="entry name" value="BCTRLSENSOR"/>
</dbReference>
<dbReference type="Pfam" id="PF00512">
    <property type="entry name" value="HisKA"/>
    <property type="match status" value="1"/>
</dbReference>
<dbReference type="FunFam" id="3.30.565.10:FF:000010">
    <property type="entry name" value="Sensor histidine kinase RcsC"/>
    <property type="match status" value="1"/>
</dbReference>
<dbReference type="GO" id="GO:0005524">
    <property type="term" value="F:ATP binding"/>
    <property type="evidence" value="ECO:0007669"/>
    <property type="project" value="UniProtKB-KW"/>
</dbReference>
<dbReference type="SUPFAM" id="SSF55874">
    <property type="entry name" value="ATPase domain of HSP90 chaperone/DNA topoisomerase II/histidine kinase"/>
    <property type="match status" value="1"/>
</dbReference>
<keyword evidence="19" id="KW-1185">Reference proteome</keyword>
<dbReference type="FunFam" id="1.10.287.130:FF:000004">
    <property type="entry name" value="Ethylene receptor 1"/>
    <property type="match status" value="1"/>
</dbReference>
<gene>
    <name evidence="18" type="ORF">DFP86_11293</name>
</gene>
<keyword evidence="12" id="KW-0472">Membrane</keyword>
<dbReference type="InterPro" id="IPR036097">
    <property type="entry name" value="HisK_dim/P_sf"/>
</dbReference>
<evidence type="ECO:0000256" key="5">
    <source>
        <dbReference type="ARBA" id="ARBA00022679"/>
    </source>
</evidence>
<feature type="domain" description="Histidine kinase" evidence="16">
    <location>
        <begin position="142"/>
        <end position="363"/>
    </location>
</feature>
<keyword evidence="11" id="KW-0902">Two-component regulatory system</keyword>
<dbReference type="RefSeq" id="WP_133682548.1">
    <property type="nucleotide sequence ID" value="NZ_SNZP01000012.1"/>
</dbReference>
<dbReference type="PROSITE" id="PS50109">
    <property type="entry name" value="HIS_KIN"/>
    <property type="match status" value="1"/>
</dbReference>
<keyword evidence="7" id="KW-0547">Nucleotide-binding</keyword>
<comment type="catalytic activity">
    <reaction evidence="1">
        <text>ATP + protein L-histidine = ADP + protein N-phospho-L-histidine.</text>
        <dbReference type="EC" id="2.7.13.3"/>
    </reaction>
</comment>
<keyword evidence="5" id="KW-0808">Transferase</keyword>
<dbReference type="EC" id="2.7.13.3" evidence="3"/>
<organism evidence="18 19">
    <name type="scientific">Paludibacterium purpuratum</name>
    <dbReference type="NCBI Taxonomy" id="1144873"/>
    <lineage>
        <taxon>Bacteria</taxon>
        <taxon>Pseudomonadati</taxon>
        <taxon>Pseudomonadota</taxon>
        <taxon>Betaproteobacteria</taxon>
        <taxon>Neisseriales</taxon>
        <taxon>Chromobacteriaceae</taxon>
        <taxon>Paludibacterium</taxon>
    </lineage>
</organism>
<dbReference type="Pfam" id="PF02518">
    <property type="entry name" value="HATPase_c"/>
    <property type="match status" value="1"/>
</dbReference>
<dbReference type="Pfam" id="PF00072">
    <property type="entry name" value="Response_reg"/>
    <property type="match status" value="2"/>
</dbReference>
<dbReference type="Gene3D" id="3.30.565.10">
    <property type="entry name" value="Histidine kinase-like ATPase, C-terminal domain"/>
    <property type="match status" value="1"/>
</dbReference>
<keyword evidence="6" id="KW-0812">Transmembrane</keyword>
<evidence type="ECO:0000256" key="14">
    <source>
        <dbReference type="ARBA" id="ARBA00070152"/>
    </source>
</evidence>
<dbReference type="Gene3D" id="3.40.50.2300">
    <property type="match status" value="2"/>
</dbReference>
<dbReference type="InterPro" id="IPR003594">
    <property type="entry name" value="HATPase_dom"/>
</dbReference>
<keyword evidence="10" id="KW-1133">Transmembrane helix</keyword>
<protein>
    <recommendedName>
        <fullName evidence="14">Virulence sensor protein BvgS</fullName>
        <ecNumber evidence="3">2.7.13.3</ecNumber>
    </recommendedName>
</protein>
<dbReference type="Gene3D" id="1.20.120.160">
    <property type="entry name" value="HPT domain"/>
    <property type="match status" value="1"/>
</dbReference>
<dbReference type="CDD" id="cd16922">
    <property type="entry name" value="HATPase_EvgS-ArcB-TorS-like"/>
    <property type="match status" value="1"/>
</dbReference>
<proteinExistence type="predicted"/>
<evidence type="ECO:0000256" key="3">
    <source>
        <dbReference type="ARBA" id="ARBA00012438"/>
    </source>
</evidence>
<feature type="modified residue" description="4-aspartylphosphate" evidence="15">
    <location>
        <position position="572"/>
    </location>
</feature>
<evidence type="ECO:0000256" key="2">
    <source>
        <dbReference type="ARBA" id="ARBA00004370"/>
    </source>
</evidence>
<keyword evidence="9" id="KW-0067">ATP-binding</keyword>
<dbReference type="PANTHER" id="PTHR45339">
    <property type="entry name" value="HYBRID SIGNAL TRANSDUCTION HISTIDINE KINASE J"/>
    <property type="match status" value="1"/>
</dbReference>
<dbReference type="InterPro" id="IPR003661">
    <property type="entry name" value="HisK_dim/P_dom"/>
</dbReference>
<comment type="subcellular location">
    <subcellularLocation>
        <location evidence="2">Membrane</location>
    </subcellularLocation>
</comment>
<sequence>MSEVFLEVSRRYIAAMAQHAESPSEATLAEAYEIGRLALGAEVNVLDMAIMHHQALCSALSQERATGIPAQVARSAGEFFVESLSAFEIMVRGYRESNRHLIAANQALHLSEERLSAEKLQLAAARDQAESATRSKSQFLANMSHEVRTPMNAILGFAYLLEQNALDADSAEWVKKIRTAGQALQIIINDILDLSKIEAGQLEIESAPFRLADVLDNLASIMGGYAGDKDIEMVVTPPPAGLDNLQGDALRIQQVLINLTGNAIKFTEHGLVAISVSVLAQDAHHVTLRFSVKDTGMGIPIEKQAQIFSAFTQADASTTRRFGGTGLGLTISRHLVTKMGGEIGVNSTPGEGSEFWFTIPLAWQPIEHLAAPQMARLDILVVDDSEIARESLLATAKSLGWQATAVASGEMAIEHLLSKHEAHDVLLIDWKMPDMDGLATVQYLRQAMGGRAPPIVMMATAYSRQALLQHPEAQLADAVLSKPVTGSCLYNAVAKAQGNRRRDSGTPLAKRHFGRRCPGVRILVVDDSDINREVAQRILAAEGAEVSLAINGQEAIDWLCTQPNTVDIVLMDVQMPKMDGYEATKRIRLMPELALLPVVALTAGAFKSQQDAAAKAGMNAFVAKPFDVDELVEAIQTLTGCQPESIESATAAAAADTRVEAPLNPLAQKWPGIDLEKGLGIWRDIAVFHHFLLKFATDYANSPQQLALHYKNKDLAAAQALIHKMKGAAGNLALTGIARIAGELEIAMTRYPEKKPNFTPLQRAFDVALASIALLASKLPIPDLQQSAPPDRESVMPQLTQLLAYCAADDYDAARTTLSALVGLLPESRYAEIQSSIDEFDFRTATTRVQRLVEEFDVLKDGNHEHRPDSVG</sequence>
<dbReference type="PANTHER" id="PTHR45339:SF5">
    <property type="entry name" value="HISTIDINE KINASE"/>
    <property type="match status" value="1"/>
</dbReference>
<keyword evidence="8 18" id="KW-0418">Kinase</keyword>
<dbReference type="InterPro" id="IPR001789">
    <property type="entry name" value="Sig_transdc_resp-reg_receiver"/>
</dbReference>
<evidence type="ECO:0000259" key="17">
    <source>
        <dbReference type="PROSITE" id="PS50110"/>
    </source>
</evidence>
<dbReference type="GO" id="GO:0000155">
    <property type="term" value="F:phosphorelay sensor kinase activity"/>
    <property type="evidence" value="ECO:0007669"/>
    <property type="project" value="InterPro"/>
</dbReference>